<evidence type="ECO:0000259" key="4">
    <source>
        <dbReference type="Pfam" id="PF12697"/>
    </source>
</evidence>
<dbReference type="EMBL" id="KZ821734">
    <property type="protein sequence ID" value="PYH77974.1"/>
    <property type="molecule type" value="Genomic_DNA"/>
</dbReference>
<feature type="domain" description="AB hydrolase-1" evidence="4">
    <location>
        <begin position="34"/>
        <end position="309"/>
    </location>
</feature>
<protein>
    <submittedName>
        <fullName evidence="5">Alpha/beta-hydrolase</fullName>
    </submittedName>
</protein>
<gene>
    <name evidence="5" type="ORF">BO82DRAFT_357744</name>
</gene>
<feature type="compositionally biased region" description="Basic and acidic residues" evidence="3">
    <location>
        <begin position="78"/>
        <end position="94"/>
    </location>
</feature>
<organism evidence="5 6">
    <name type="scientific">Aspergillus uvarum CBS 121591</name>
    <dbReference type="NCBI Taxonomy" id="1448315"/>
    <lineage>
        <taxon>Eukaryota</taxon>
        <taxon>Fungi</taxon>
        <taxon>Dikarya</taxon>
        <taxon>Ascomycota</taxon>
        <taxon>Pezizomycotina</taxon>
        <taxon>Eurotiomycetes</taxon>
        <taxon>Eurotiomycetidae</taxon>
        <taxon>Eurotiales</taxon>
        <taxon>Aspergillaceae</taxon>
        <taxon>Aspergillus</taxon>
        <taxon>Aspergillus subgen. Circumdati</taxon>
    </lineage>
</organism>
<dbReference type="RefSeq" id="XP_025488174.1">
    <property type="nucleotide sequence ID" value="XM_025636103.1"/>
</dbReference>
<dbReference type="Pfam" id="PF12697">
    <property type="entry name" value="Abhydrolase_6"/>
    <property type="match status" value="1"/>
</dbReference>
<evidence type="ECO:0000256" key="2">
    <source>
        <dbReference type="ARBA" id="ARBA00022801"/>
    </source>
</evidence>
<dbReference type="PANTHER" id="PTHR43248">
    <property type="entry name" value="2-SUCCINYL-6-HYDROXY-2,4-CYCLOHEXADIENE-1-CARBOXYLATE SYNTHASE"/>
    <property type="match status" value="1"/>
</dbReference>
<evidence type="ECO:0000256" key="3">
    <source>
        <dbReference type="SAM" id="MobiDB-lite"/>
    </source>
</evidence>
<dbReference type="InterPro" id="IPR000073">
    <property type="entry name" value="AB_hydrolase_1"/>
</dbReference>
<comment type="similarity">
    <text evidence="1">Belongs to the peptidase S33 family.</text>
</comment>
<reference evidence="5 6" key="1">
    <citation type="submission" date="2016-12" db="EMBL/GenBank/DDBJ databases">
        <title>The genomes of Aspergillus section Nigri reveals drivers in fungal speciation.</title>
        <authorList>
            <consortium name="DOE Joint Genome Institute"/>
            <person name="Vesth T.C."/>
            <person name="Nybo J."/>
            <person name="Theobald S."/>
            <person name="Brandl J."/>
            <person name="Frisvad J.C."/>
            <person name="Nielsen K.F."/>
            <person name="Lyhne E.K."/>
            <person name="Kogle M.E."/>
            <person name="Kuo A."/>
            <person name="Riley R."/>
            <person name="Clum A."/>
            <person name="Nolan M."/>
            <person name="Lipzen A."/>
            <person name="Salamov A."/>
            <person name="Henrissat B."/>
            <person name="Wiebenga A."/>
            <person name="De Vries R.P."/>
            <person name="Grigoriev I.V."/>
            <person name="Mortensen U.H."/>
            <person name="Andersen M.R."/>
            <person name="Baker S.E."/>
        </authorList>
    </citation>
    <scope>NUCLEOTIDE SEQUENCE [LARGE SCALE GENOMIC DNA]</scope>
    <source>
        <strain evidence="5 6">CBS 121591</strain>
    </source>
</reference>
<dbReference type="Proteomes" id="UP000248340">
    <property type="component" value="Unassembled WGS sequence"/>
</dbReference>
<dbReference type="SUPFAM" id="SSF53474">
    <property type="entry name" value="alpha/beta-Hydrolases"/>
    <property type="match status" value="1"/>
</dbReference>
<dbReference type="InterPro" id="IPR029058">
    <property type="entry name" value="AB_hydrolase_fold"/>
</dbReference>
<dbReference type="InterPro" id="IPR051601">
    <property type="entry name" value="Serine_prot/Carboxylest_S33"/>
</dbReference>
<evidence type="ECO:0000256" key="1">
    <source>
        <dbReference type="ARBA" id="ARBA00010088"/>
    </source>
</evidence>
<dbReference type="PANTHER" id="PTHR43248:SF27">
    <property type="entry name" value="AB HYDROLASE-1 DOMAIN-CONTAINING PROTEIN"/>
    <property type="match status" value="1"/>
</dbReference>
<accession>A0A319BYY5</accession>
<keyword evidence="6" id="KW-1185">Reference proteome</keyword>
<name>A0A319BYY5_9EURO</name>
<keyword evidence="2 5" id="KW-0378">Hydrolase</keyword>
<evidence type="ECO:0000313" key="5">
    <source>
        <dbReference type="EMBL" id="PYH77974.1"/>
    </source>
</evidence>
<dbReference type="VEuPathDB" id="FungiDB:BO82DRAFT_357744"/>
<dbReference type="Gene3D" id="3.40.50.1820">
    <property type="entry name" value="alpha/beta hydrolase"/>
    <property type="match status" value="1"/>
</dbReference>
<dbReference type="GeneID" id="37138844"/>
<proteinExistence type="inferred from homology"/>
<sequence>MPHYQFISLATKPSARLSYSFHPAADTVKKPALVVFVNGLGLPQTSWEGVIARLQAQPPAVGLPAMLTYDRYGQGQTTDRDPNDSTAEDPTHGHDTSTVVHDLHQLLTQIATEKMGVSDLTQLPLILVSNSIGGALVRLYAQQYPGTVAGLLFLDSVLANSDFVSIYPDPDAAGFNPRSLPDGVDADALRAARAYMQKVFHPSNGSREGLSRRNLAQLLPDSDGPRLQGPDGRGPWVTVVGHEFEAFQVEFEKMGGAPPRLTEVYMNPYWHRFNEGLARLTDAERSKGPLQAPGAGHFVQKDNPDFVADELRKMLGQTLCDVEGAAAQFGEVF</sequence>
<dbReference type="AlphaFoldDB" id="A0A319BYY5"/>
<evidence type="ECO:0000313" key="6">
    <source>
        <dbReference type="Proteomes" id="UP000248340"/>
    </source>
</evidence>
<dbReference type="GO" id="GO:0016787">
    <property type="term" value="F:hydrolase activity"/>
    <property type="evidence" value="ECO:0007669"/>
    <property type="project" value="UniProtKB-KW"/>
</dbReference>
<feature type="region of interest" description="Disordered" evidence="3">
    <location>
        <begin position="72"/>
        <end position="94"/>
    </location>
</feature>
<dbReference type="OrthoDB" id="3466836at2759"/>